<organism evidence="2 3">
    <name type="scientific">Papaver somniferum</name>
    <name type="common">Opium poppy</name>
    <dbReference type="NCBI Taxonomy" id="3469"/>
    <lineage>
        <taxon>Eukaryota</taxon>
        <taxon>Viridiplantae</taxon>
        <taxon>Streptophyta</taxon>
        <taxon>Embryophyta</taxon>
        <taxon>Tracheophyta</taxon>
        <taxon>Spermatophyta</taxon>
        <taxon>Magnoliopsida</taxon>
        <taxon>Ranunculales</taxon>
        <taxon>Papaveraceae</taxon>
        <taxon>Papaveroideae</taxon>
        <taxon>Papaver</taxon>
    </lineage>
</organism>
<sequence>MDKGDSSQLPEFLSLGLQMISEEEPLANSNISGDAMSNSNTDDMMPNSCTMEPLANSDTKELVVACPIRSFEKMSHPEEEQTDAGDELTSTGSFATEKNSASLRDEDTLFEHKAEPVHVPRSVALTITAKEGLPSVFKSSNNVKRTAAERKSNSQEKAVFITRSECMCSKMEDAQRLKSRIRNAANCALLLVRQLHSIFPIIGFSQLSSSTMLNSVGIVTTNFGNKSMSYVVLLQEDICGRDIVVTRIAAYAVWSSRVQNALTITNHIW</sequence>
<dbReference type="Gramene" id="RZC63310">
    <property type="protein sequence ID" value="RZC63310"/>
    <property type="gene ID" value="C5167_025076"/>
</dbReference>
<feature type="non-terminal residue" evidence="2">
    <location>
        <position position="269"/>
    </location>
</feature>
<proteinExistence type="predicted"/>
<evidence type="ECO:0000313" key="2">
    <source>
        <dbReference type="EMBL" id="RZC63310.1"/>
    </source>
</evidence>
<evidence type="ECO:0000313" key="3">
    <source>
        <dbReference type="Proteomes" id="UP000316621"/>
    </source>
</evidence>
<accession>A0A4Y7JTC0</accession>
<reference evidence="2 3" key="1">
    <citation type="journal article" date="2018" name="Science">
        <title>The opium poppy genome and morphinan production.</title>
        <authorList>
            <person name="Guo L."/>
            <person name="Winzer T."/>
            <person name="Yang X."/>
            <person name="Li Y."/>
            <person name="Ning Z."/>
            <person name="He Z."/>
            <person name="Teodor R."/>
            <person name="Lu Y."/>
            <person name="Bowser T.A."/>
            <person name="Graham I.A."/>
            <person name="Ye K."/>
        </authorList>
    </citation>
    <scope>NUCLEOTIDE SEQUENCE [LARGE SCALE GENOMIC DNA]</scope>
    <source>
        <strain evidence="3">cv. HN1</strain>
        <tissue evidence="2">Leaves</tissue>
    </source>
</reference>
<dbReference type="AlphaFoldDB" id="A0A4Y7JTC0"/>
<keyword evidence="3" id="KW-1185">Reference proteome</keyword>
<evidence type="ECO:0000256" key="1">
    <source>
        <dbReference type="SAM" id="MobiDB-lite"/>
    </source>
</evidence>
<dbReference type="EMBL" id="CM010719">
    <property type="protein sequence ID" value="RZC63310.1"/>
    <property type="molecule type" value="Genomic_DNA"/>
</dbReference>
<feature type="compositionally biased region" description="Polar residues" evidence="1">
    <location>
        <begin position="88"/>
        <end position="102"/>
    </location>
</feature>
<protein>
    <submittedName>
        <fullName evidence="2">Uncharacterized protein</fullName>
    </submittedName>
</protein>
<gene>
    <name evidence="2" type="ORF">C5167_025076</name>
</gene>
<dbReference type="Proteomes" id="UP000316621">
    <property type="component" value="Chromosome 5"/>
</dbReference>
<feature type="region of interest" description="Disordered" evidence="1">
    <location>
        <begin position="72"/>
        <end position="103"/>
    </location>
</feature>
<name>A0A4Y7JTC0_PAPSO</name>